<feature type="domain" description="Aminopeptidase N-like N-terminal" evidence="16">
    <location>
        <begin position="52"/>
        <end position="228"/>
    </location>
</feature>
<evidence type="ECO:0000256" key="2">
    <source>
        <dbReference type="ARBA" id="ARBA00010136"/>
    </source>
</evidence>
<proteinExistence type="inferred from homology"/>
<dbReference type="GO" id="GO:0016020">
    <property type="term" value="C:membrane"/>
    <property type="evidence" value="ECO:0007669"/>
    <property type="project" value="TreeGrafter"/>
</dbReference>
<dbReference type="InterPro" id="IPR042097">
    <property type="entry name" value="Aminopeptidase_N-like_N_sf"/>
</dbReference>
<dbReference type="GO" id="GO:0006508">
    <property type="term" value="P:proteolysis"/>
    <property type="evidence" value="ECO:0007669"/>
    <property type="project" value="UniProtKB-KW"/>
</dbReference>
<feature type="domain" description="ERAP1-like C-terminal" evidence="15">
    <location>
        <begin position="556"/>
        <end position="852"/>
    </location>
</feature>
<evidence type="ECO:0000256" key="1">
    <source>
        <dbReference type="ARBA" id="ARBA00000098"/>
    </source>
</evidence>
<dbReference type="Gene3D" id="1.10.390.10">
    <property type="entry name" value="Neutral Protease Domain 2"/>
    <property type="match status" value="1"/>
</dbReference>
<keyword evidence="8 12" id="KW-0482">Metalloprotease</keyword>
<dbReference type="Pfam" id="PF17900">
    <property type="entry name" value="Peptidase_M1_N"/>
    <property type="match status" value="1"/>
</dbReference>
<dbReference type="RefSeq" id="WP_145753244.1">
    <property type="nucleotide sequence ID" value="NZ_VITN01000023.1"/>
</dbReference>
<feature type="domain" description="Peptidase M1 membrane alanine aminopeptidase" evidence="14">
    <location>
        <begin position="270"/>
        <end position="481"/>
    </location>
</feature>
<dbReference type="InterPro" id="IPR024571">
    <property type="entry name" value="ERAP1-like_C_dom"/>
</dbReference>
<keyword evidence="3 12" id="KW-0031">Aminopeptidase</keyword>
<dbReference type="Pfam" id="PF01433">
    <property type="entry name" value="Peptidase_M1"/>
    <property type="match status" value="1"/>
</dbReference>
<dbReference type="SUPFAM" id="SSF63737">
    <property type="entry name" value="Leukotriene A4 hydrolase N-terminal domain"/>
    <property type="match status" value="1"/>
</dbReference>
<feature type="site" description="Transition state stabilizer" evidence="11">
    <location>
        <position position="424"/>
    </location>
</feature>
<dbReference type="Proteomes" id="UP000319859">
    <property type="component" value="Unassembled WGS sequence"/>
</dbReference>
<dbReference type="InterPro" id="IPR001930">
    <property type="entry name" value="Peptidase_M1"/>
</dbReference>
<dbReference type="GO" id="GO:0005737">
    <property type="term" value="C:cytoplasm"/>
    <property type="evidence" value="ECO:0007669"/>
    <property type="project" value="TreeGrafter"/>
</dbReference>
<dbReference type="Gene3D" id="2.60.40.1730">
    <property type="entry name" value="tricorn interacting facor f3 domain"/>
    <property type="match status" value="1"/>
</dbReference>
<keyword evidence="7 10" id="KW-0862">Zinc</keyword>
<dbReference type="InterPro" id="IPR014782">
    <property type="entry name" value="Peptidase_M1_dom"/>
</dbReference>
<dbReference type="PRINTS" id="PR00756">
    <property type="entry name" value="ALADIPTASE"/>
</dbReference>
<feature type="binding site" evidence="10">
    <location>
        <position position="343"/>
    </location>
    <ligand>
        <name>Zn(2+)</name>
        <dbReference type="ChEBI" id="CHEBI:29105"/>
        <note>catalytic</note>
    </ligand>
</feature>
<evidence type="ECO:0000256" key="8">
    <source>
        <dbReference type="ARBA" id="ARBA00023049"/>
    </source>
</evidence>
<evidence type="ECO:0000259" key="15">
    <source>
        <dbReference type="Pfam" id="PF11838"/>
    </source>
</evidence>
<evidence type="ECO:0000313" key="17">
    <source>
        <dbReference type="EMBL" id="TWB12798.1"/>
    </source>
</evidence>
<evidence type="ECO:0000256" key="11">
    <source>
        <dbReference type="PIRSR" id="PIRSR634016-4"/>
    </source>
</evidence>
<dbReference type="PANTHER" id="PTHR11533:SF174">
    <property type="entry name" value="PUROMYCIN-SENSITIVE AMINOPEPTIDASE-RELATED"/>
    <property type="match status" value="1"/>
</dbReference>
<dbReference type="InterPro" id="IPR027268">
    <property type="entry name" value="Peptidase_M4/M1_CTD_sf"/>
</dbReference>
<evidence type="ECO:0000313" key="18">
    <source>
        <dbReference type="Proteomes" id="UP000319859"/>
    </source>
</evidence>
<dbReference type="GO" id="GO:0043171">
    <property type="term" value="P:peptide catabolic process"/>
    <property type="evidence" value="ECO:0007669"/>
    <property type="project" value="TreeGrafter"/>
</dbReference>
<evidence type="ECO:0000256" key="4">
    <source>
        <dbReference type="ARBA" id="ARBA00022670"/>
    </source>
</evidence>
<dbReference type="PANTHER" id="PTHR11533">
    <property type="entry name" value="PROTEASE M1 ZINC METALLOPROTEASE"/>
    <property type="match status" value="1"/>
</dbReference>
<feature type="active site" description="Proton acceptor" evidence="9">
    <location>
        <position position="340"/>
    </location>
</feature>
<organism evidence="17 18">
    <name type="scientific">Nitrospirillum amazonense</name>
    <dbReference type="NCBI Taxonomy" id="28077"/>
    <lineage>
        <taxon>Bacteria</taxon>
        <taxon>Pseudomonadati</taxon>
        <taxon>Pseudomonadota</taxon>
        <taxon>Alphaproteobacteria</taxon>
        <taxon>Rhodospirillales</taxon>
        <taxon>Azospirillaceae</taxon>
        <taxon>Nitrospirillum</taxon>
    </lineage>
</organism>
<dbReference type="OrthoDB" id="100605at2"/>
<dbReference type="GO" id="GO:0042277">
    <property type="term" value="F:peptide binding"/>
    <property type="evidence" value="ECO:0007669"/>
    <property type="project" value="TreeGrafter"/>
</dbReference>
<accession>A0A560ETV2</accession>
<dbReference type="InterPro" id="IPR050344">
    <property type="entry name" value="Peptidase_M1_aminopeptidases"/>
</dbReference>
<feature type="signal peptide" evidence="13">
    <location>
        <begin position="1"/>
        <end position="33"/>
    </location>
</feature>
<dbReference type="GO" id="GO:0070006">
    <property type="term" value="F:metalloaminopeptidase activity"/>
    <property type="evidence" value="ECO:0007669"/>
    <property type="project" value="TreeGrafter"/>
</dbReference>
<dbReference type="GO" id="GO:0008270">
    <property type="term" value="F:zinc ion binding"/>
    <property type="evidence" value="ECO:0007669"/>
    <property type="project" value="UniProtKB-UniRule"/>
</dbReference>
<dbReference type="InterPro" id="IPR045357">
    <property type="entry name" value="Aminopeptidase_N-like_N"/>
</dbReference>
<keyword evidence="13" id="KW-0732">Signal</keyword>
<dbReference type="Pfam" id="PF11838">
    <property type="entry name" value="ERAP1_C"/>
    <property type="match status" value="1"/>
</dbReference>
<evidence type="ECO:0000256" key="6">
    <source>
        <dbReference type="ARBA" id="ARBA00022801"/>
    </source>
</evidence>
<evidence type="ECO:0000256" key="10">
    <source>
        <dbReference type="PIRSR" id="PIRSR634016-3"/>
    </source>
</evidence>
<protein>
    <recommendedName>
        <fullName evidence="12">Aminopeptidase</fullName>
        <ecNumber evidence="12">3.4.11.-</ecNumber>
    </recommendedName>
</protein>
<name>A0A560ETV2_9PROT</name>
<dbReference type="AlphaFoldDB" id="A0A560ETV2"/>
<feature type="chain" id="PRO_5022072657" description="Aminopeptidase" evidence="13">
    <location>
        <begin position="34"/>
        <end position="895"/>
    </location>
</feature>
<dbReference type="SUPFAM" id="SSF55486">
    <property type="entry name" value="Metalloproteases ('zincins'), catalytic domain"/>
    <property type="match status" value="1"/>
</dbReference>
<keyword evidence="5 10" id="KW-0479">Metal-binding</keyword>
<evidence type="ECO:0000256" key="13">
    <source>
        <dbReference type="SAM" id="SignalP"/>
    </source>
</evidence>
<dbReference type="GO" id="GO:0016285">
    <property type="term" value="F:alanyl aminopeptidase activity"/>
    <property type="evidence" value="ECO:0007669"/>
    <property type="project" value="UniProtKB-EC"/>
</dbReference>
<evidence type="ECO:0000256" key="12">
    <source>
        <dbReference type="RuleBase" id="RU364040"/>
    </source>
</evidence>
<reference evidence="17 18" key="1">
    <citation type="submission" date="2019-06" db="EMBL/GenBank/DDBJ databases">
        <title>Genomic Encyclopedia of Type Strains, Phase IV (KMG-V): Genome sequencing to study the core and pangenomes of soil and plant-associated prokaryotes.</title>
        <authorList>
            <person name="Whitman W."/>
        </authorList>
    </citation>
    <scope>NUCLEOTIDE SEQUENCE [LARGE SCALE GENOMIC DNA]</scope>
    <source>
        <strain evidence="17 18">BR 11880</strain>
    </source>
</reference>
<evidence type="ECO:0000256" key="9">
    <source>
        <dbReference type="PIRSR" id="PIRSR634016-1"/>
    </source>
</evidence>
<evidence type="ECO:0000256" key="5">
    <source>
        <dbReference type="ARBA" id="ARBA00022723"/>
    </source>
</evidence>
<keyword evidence="4 12" id="KW-0645">Protease</keyword>
<evidence type="ECO:0000256" key="7">
    <source>
        <dbReference type="ARBA" id="ARBA00022833"/>
    </source>
</evidence>
<dbReference type="EMBL" id="VITN01000023">
    <property type="protein sequence ID" value="TWB12798.1"/>
    <property type="molecule type" value="Genomic_DNA"/>
</dbReference>
<dbReference type="Gene3D" id="1.25.50.20">
    <property type="match status" value="1"/>
</dbReference>
<comment type="catalytic activity">
    <reaction evidence="1">
        <text>Release of an N-terminal amino acid, Xaa-|-Yaa- from a peptide, amide or arylamide. Xaa is preferably Ala, but may be most amino acids including Pro (slow action). When a terminal hydrophobic residue is followed by a prolyl residue, the two may be released as an intact Xaa-Pro dipeptide.</text>
        <dbReference type="EC" id="3.4.11.2"/>
    </reaction>
</comment>
<evidence type="ECO:0000259" key="14">
    <source>
        <dbReference type="Pfam" id="PF01433"/>
    </source>
</evidence>
<gene>
    <name evidence="17" type="ORF">FBZ89_1239</name>
</gene>
<dbReference type="EC" id="3.4.11.-" evidence="12"/>
<feature type="binding site" evidence="10">
    <location>
        <position position="339"/>
    </location>
    <ligand>
        <name>Zn(2+)</name>
        <dbReference type="ChEBI" id="CHEBI:29105"/>
        <note>catalytic</note>
    </ligand>
</feature>
<comment type="cofactor">
    <cofactor evidence="10 12">
        <name>Zn(2+)</name>
        <dbReference type="ChEBI" id="CHEBI:29105"/>
    </cofactor>
    <text evidence="10 12">Binds 1 zinc ion per subunit.</text>
</comment>
<sequence>MAFTFHAQTSHRRNWLAVAVTTFLLLAPDAGLAQTALDVEAVPRGMLADTVQPTAYRLDLTILPEQPRFNGHAEIDVQLQREAAQIFLHGKDLTVIRATARTSSGTVLAQWSEVERSGVARLIFADPLPAGAVTLSFDYSAPYTDTPSGFYHLKSGGEWYSWTHLEPSLARQAFPSFDEPRFKTPFTVVIRTHPGLTAVSNMPEVAVEHEDDLDAHRFAPTPPLPTYLVALNVGPFIQAVGTVPPTPQRPAPLPLRILAPQAQAGRLDTALRETPPILSLLENYFGQAFPFPKLDQIATPDLSGAMENAGADLYGERILLISPDASTEDRRHFGDALSHELSHQWFGDLVTPRWWDDTWLNESFANWMGFHIGDAWRPDLGIGIEGKVAAFRAMETDALDVGRPIHQPVTTTDEAGDTFDTITYGKGAQVVGMIAAYLGEERFKTAVRLHLSRHPYGTATADDFFQALSDTAGDPQILAAMHSFIDQPGVPLVTISRAGNGLVATQTRYTPLSDAVDSHAKLQTWSIPFCLRAGPAQACRLLGAEPTSLEAPPAPFLMPNVDGAGYYRFDLPSADWRQLIAHLPELPTAEALAADDSLWASFAAGRTGAGLLLAETRSLAAHPNTDAALAGVTRLGILVHRGYVTPEAMMAYRRFVSRILTPQAQALGLDPRAGTHDGEPDERRNRRQQVALLLVREAADAPLSARLAVAAQQYLAGDRQAVSESLMDSAFIAYARRGGLPAVRRLVERALSSDDPVFRDAALDAAASTDMPVVATWLLTLEDARLRRGERMALLHGLAAASATRDLTARWILDSYDRVIGAPNGAPYTRRLPFLMSAHCSATMADEVERRFGVLMRQDGDALDFDRMQERTRRCASLKMARSVELSRALMNMDH</sequence>
<comment type="similarity">
    <text evidence="2 12">Belongs to the peptidase M1 family.</text>
</comment>
<dbReference type="InterPro" id="IPR034016">
    <property type="entry name" value="M1_APN-typ"/>
</dbReference>
<feature type="binding site" evidence="10">
    <location>
        <position position="362"/>
    </location>
    <ligand>
        <name>Zn(2+)</name>
        <dbReference type="ChEBI" id="CHEBI:29105"/>
        <note>catalytic</note>
    </ligand>
</feature>
<evidence type="ECO:0000256" key="3">
    <source>
        <dbReference type="ARBA" id="ARBA00022438"/>
    </source>
</evidence>
<evidence type="ECO:0000259" key="16">
    <source>
        <dbReference type="Pfam" id="PF17900"/>
    </source>
</evidence>
<dbReference type="GO" id="GO:0005615">
    <property type="term" value="C:extracellular space"/>
    <property type="evidence" value="ECO:0007669"/>
    <property type="project" value="TreeGrafter"/>
</dbReference>
<keyword evidence="6 12" id="KW-0378">Hydrolase</keyword>
<comment type="caution">
    <text evidence="17">The sequence shown here is derived from an EMBL/GenBank/DDBJ whole genome shotgun (WGS) entry which is preliminary data.</text>
</comment>
<dbReference type="CDD" id="cd09601">
    <property type="entry name" value="M1_APN-Q_like"/>
    <property type="match status" value="1"/>
</dbReference>